<feature type="region of interest" description="Disordered" evidence="1">
    <location>
        <begin position="48"/>
        <end position="67"/>
    </location>
</feature>
<proteinExistence type="predicted"/>
<feature type="region of interest" description="Disordered" evidence="1">
    <location>
        <begin position="1"/>
        <end position="36"/>
    </location>
</feature>
<dbReference type="Proteomes" id="UP000035681">
    <property type="component" value="Unplaced"/>
</dbReference>
<accession>A0A0K0EN35</accession>
<reference evidence="3" key="1">
    <citation type="submission" date="2015-08" db="UniProtKB">
        <authorList>
            <consortium name="WormBaseParasite"/>
        </authorList>
    </citation>
    <scope>IDENTIFICATION</scope>
</reference>
<dbReference type="WBParaSite" id="SSTP_0001087200.1">
    <property type="protein sequence ID" value="SSTP_0001087200.1"/>
    <property type="gene ID" value="SSTP_0001087200"/>
</dbReference>
<dbReference type="AlphaFoldDB" id="A0A0K0EN35"/>
<name>A0A0K0EN35_STRER</name>
<protein>
    <submittedName>
        <fullName evidence="3">CDC73_C domain-containing protein</fullName>
    </submittedName>
</protein>
<keyword evidence="2" id="KW-1185">Reference proteome</keyword>
<sequence>MNGRVREYNWGSGQPLRNSRRSEGRHSGDKEIGRRENEVDVLGIRYDMRNDESESTEEAGSARDVRQGFEGIFEEDDDIYMEYISQDHGEENNNLRFNMEGMLSENEDEGADEQINDEDFDPESFFNLNINALRRTFPRSNNYGDIPMESSDDEDELNVSLTDSSNSVLKSTPFSCNCIMQMQAYKYIVGKLDVTTYGLGVDADFDFNTHSREECHRENLRRIALIDYQLSKFTHWGRLDVTLDEYMECMDYVLLKILFPNFITLFYCMKKYEKISDLIRHLRKILTYDVPFFLEIPVSPLKKTIKSVGKNNETLFDHRLFPCGLVIFKYDSEVQDQLKAYNKGKEINYIMPNI</sequence>
<dbReference type="WBParaSite" id="TCONS_00012499.p1">
    <property type="protein sequence ID" value="TCONS_00012499.p1"/>
    <property type="gene ID" value="XLOC_008145"/>
</dbReference>
<organism evidence="3">
    <name type="scientific">Strongyloides stercoralis</name>
    <name type="common">Threadworm</name>
    <dbReference type="NCBI Taxonomy" id="6248"/>
    <lineage>
        <taxon>Eukaryota</taxon>
        <taxon>Metazoa</taxon>
        <taxon>Ecdysozoa</taxon>
        <taxon>Nematoda</taxon>
        <taxon>Chromadorea</taxon>
        <taxon>Rhabditida</taxon>
        <taxon>Tylenchina</taxon>
        <taxon>Panagrolaimomorpha</taxon>
        <taxon>Strongyloidoidea</taxon>
        <taxon>Strongyloididae</taxon>
        <taxon>Strongyloides</taxon>
    </lineage>
</organism>
<feature type="compositionally biased region" description="Basic and acidic residues" evidence="1">
    <location>
        <begin position="20"/>
        <end position="36"/>
    </location>
</feature>
<evidence type="ECO:0000313" key="2">
    <source>
        <dbReference type="Proteomes" id="UP000035681"/>
    </source>
</evidence>
<evidence type="ECO:0000256" key="1">
    <source>
        <dbReference type="SAM" id="MobiDB-lite"/>
    </source>
</evidence>
<evidence type="ECO:0000313" key="3">
    <source>
        <dbReference type="WBParaSite" id="SSTP_0001087200.1"/>
    </source>
</evidence>